<dbReference type="GO" id="GO:0004714">
    <property type="term" value="F:transmembrane receptor protein tyrosine kinase activity"/>
    <property type="evidence" value="ECO:0007669"/>
    <property type="project" value="InterPro"/>
</dbReference>
<reference evidence="9" key="1">
    <citation type="journal article" date="2023" name="bioRxiv">
        <title>Improved chromosome-level genome assembly for marigold (Tagetes erecta).</title>
        <authorList>
            <person name="Jiang F."/>
            <person name="Yuan L."/>
            <person name="Wang S."/>
            <person name="Wang H."/>
            <person name="Xu D."/>
            <person name="Wang A."/>
            <person name="Fan W."/>
        </authorList>
    </citation>
    <scope>NUCLEOTIDE SEQUENCE</scope>
    <source>
        <strain evidence="9">WSJ</strain>
        <tissue evidence="9">Leaf</tissue>
    </source>
</reference>
<name>A0AAD8K0L5_TARER</name>
<dbReference type="Pfam" id="PF07714">
    <property type="entry name" value="PK_Tyr_Ser-Thr"/>
    <property type="match status" value="1"/>
</dbReference>
<dbReference type="PANTHER" id="PTHR27003">
    <property type="entry name" value="OS07G0166700 PROTEIN"/>
    <property type="match status" value="1"/>
</dbReference>
<sequence length="328" mass="36640">MEAEMSSSQLCRQFSLDEVLLATQNFDDALVVGKGGFGIVYKATISVENGATFIVAIKRLDSDSNQGPPEFWAEIDMLTKLRHCNLVSLVGTQHGVIHRDVKSSNILLDKEYDAKISDFGLSKIGPTNASHTYVNTLVRGTFGYLDPEYFLTGRLTKKSDVFAYRCLSSESKKRPTMTEILLALEHSVTLQNKFDSRVKPTTGMFSIARMIKWPFNSPEVNSAQSNRKLSTINEVTVVPVGSSLKEGNVDHSDGTPLGEMLDRLNHVPVAYALQESSVIEFAAIELNEGGLIPRLMTKGESAWRKVKIGRREHSDHRRFSWGKQRRRT</sequence>
<dbReference type="Proteomes" id="UP001229421">
    <property type="component" value="Unassembled WGS sequence"/>
</dbReference>
<gene>
    <name evidence="9" type="ORF">QVD17_34399</name>
</gene>
<dbReference type="InterPro" id="IPR001245">
    <property type="entry name" value="Ser-Thr/Tyr_kinase_cat_dom"/>
</dbReference>
<keyword evidence="10" id="KW-1185">Reference proteome</keyword>
<keyword evidence="2" id="KW-0808">Transferase</keyword>
<dbReference type="GO" id="GO:0005524">
    <property type="term" value="F:ATP binding"/>
    <property type="evidence" value="ECO:0007669"/>
    <property type="project" value="UniProtKB-UniRule"/>
</dbReference>
<keyword evidence="4" id="KW-0418">Kinase</keyword>
<evidence type="ECO:0000256" key="2">
    <source>
        <dbReference type="ARBA" id="ARBA00022679"/>
    </source>
</evidence>
<evidence type="ECO:0000256" key="1">
    <source>
        <dbReference type="ARBA" id="ARBA00022527"/>
    </source>
</evidence>
<organism evidence="9 10">
    <name type="scientific">Tagetes erecta</name>
    <name type="common">African marigold</name>
    <dbReference type="NCBI Taxonomy" id="13708"/>
    <lineage>
        <taxon>Eukaryota</taxon>
        <taxon>Viridiplantae</taxon>
        <taxon>Streptophyta</taxon>
        <taxon>Embryophyta</taxon>
        <taxon>Tracheophyta</taxon>
        <taxon>Spermatophyta</taxon>
        <taxon>Magnoliopsida</taxon>
        <taxon>eudicotyledons</taxon>
        <taxon>Gunneridae</taxon>
        <taxon>Pentapetalae</taxon>
        <taxon>asterids</taxon>
        <taxon>campanulids</taxon>
        <taxon>Asterales</taxon>
        <taxon>Asteraceae</taxon>
        <taxon>Asteroideae</taxon>
        <taxon>Heliantheae alliance</taxon>
        <taxon>Tageteae</taxon>
        <taxon>Tagetes</taxon>
    </lineage>
</organism>
<dbReference type="InterPro" id="IPR008271">
    <property type="entry name" value="Ser/Thr_kinase_AS"/>
</dbReference>
<dbReference type="GO" id="GO:0009506">
    <property type="term" value="C:plasmodesma"/>
    <property type="evidence" value="ECO:0007669"/>
    <property type="project" value="TreeGrafter"/>
</dbReference>
<keyword evidence="3 6" id="KW-0547">Nucleotide-binding</keyword>
<dbReference type="Pfam" id="PF00069">
    <property type="entry name" value="Pkinase"/>
    <property type="match status" value="1"/>
</dbReference>
<evidence type="ECO:0000256" key="6">
    <source>
        <dbReference type="PROSITE-ProRule" id="PRU10141"/>
    </source>
</evidence>
<evidence type="ECO:0000313" key="9">
    <source>
        <dbReference type="EMBL" id="KAK1412851.1"/>
    </source>
</evidence>
<dbReference type="PANTHER" id="PTHR27003:SF408">
    <property type="entry name" value="PROTEIN KINASE DOMAIN-CONTAINING PROTEIN"/>
    <property type="match status" value="1"/>
</dbReference>
<comment type="caution">
    <text evidence="9">The sequence shown here is derived from an EMBL/GenBank/DDBJ whole genome shotgun (WGS) entry which is preliminary data.</text>
</comment>
<dbReference type="FunFam" id="3.30.200.20:FF:000039">
    <property type="entry name" value="receptor-like protein kinase FERONIA"/>
    <property type="match status" value="1"/>
</dbReference>
<dbReference type="Gene3D" id="1.10.510.10">
    <property type="entry name" value="Transferase(Phosphotransferase) domain 1"/>
    <property type="match status" value="1"/>
</dbReference>
<dbReference type="PROSITE" id="PS00108">
    <property type="entry name" value="PROTEIN_KINASE_ST"/>
    <property type="match status" value="1"/>
</dbReference>
<dbReference type="GO" id="GO:0004674">
    <property type="term" value="F:protein serine/threonine kinase activity"/>
    <property type="evidence" value="ECO:0007669"/>
    <property type="project" value="UniProtKB-KW"/>
</dbReference>
<dbReference type="AlphaFoldDB" id="A0AAD8K0L5"/>
<dbReference type="PROSITE" id="PS50011">
    <property type="entry name" value="PROTEIN_KINASE_DOM"/>
    <property type="match status" value="1"/>
</dbReference>
<dbReference type="InterPro" id="IPR017441">
    <property type="entry name" value="Protein_kinase_ATP_BS"/>
</dbReference>
<feature type="binding site" evidence="6">
    <location>
        <position position="58"/>
    </location>
    <ligand>
        <name>ATP</name>
        <dbReference type="ChEBI" id="CHEBI:30616"/>
    </ligand>
</feature>
<dbReference type="Gene3D" id="3.30.200.20">
    <property type="entry name" value="Phosphorylase Kinase, domain 1"/>
    <property type="match status" value="1"/>
</dbReference>
<dbReference type="SUPFAM" id="SSF56112">
    <property type="entry name" value="Protein kinase-like (PK-like)"/>
    <property type="match status" value="1"/>
</dbReference>
<evidence type="ECO:0000256" key="3">
    <source>
        <dbReference type="ARBA" id="ARBA00022741"/>
    </source>
</evidence>
<dbReference type="SMART" id="SM00220">
    <property type="entry name" value="S_TKc"/>
    <property type="match status" value="1"/>
</dbReference>
<accession>A0AAD8K0L5</accession>
<dbReference type="InterPro" id="IPR045272">
    <property type="entry name" value="ANXUR1/2-like"/>
</dbReference>
<comment type="similarity">
    <text evidence="7">Belongs to the protein kinase superfamily.</text>
</comment>
<evidence type="ECO:0000313" key="10">
    <source>
        <dbReference type="Proteomes" id="UP001229421"/>
    </source>
</evidence>
<protein>
    <recommendedName>
        <fullName evidence="8">Protein kinase domain-containing protein</fullName>
    </recommendedName>
</protein>
<dbReference type="InterPro" id="IPR011009">
    <property type="entry name" value="Kinase-like_dom_sf"/>
</dbReference>
<keyword evidence="5 6" id="KW-0067">ATP-binding</keyword>
<dbReference type="GO" id="GO:0005886">
    <property type="term" value="C:plasma membrane"/>
    <property type="evidence" value="ECO:0007669"/>
    <property type="project" value="TreeGrafter"/>
</dbReference>
<evidence type="ECO:0000256" key="4">
    <source>
        <dbReference type="ARBA" id="ARBA00022777"/>
    </source>
</evidence>
<dbReference type="InterPro" id="IPR000719">
    <property type="entry name" value="Prot_kinase_dom"/>
</dbReference>
<evidence type="ECO:0000256" key="5">
    <source>
        <dbReference type="ARBA" id="ARBA00022840"/>
    </source>
</evidence>
<proteinExistence type="inferred from homology"/>
<evidence type="ECO:0000256" key="7">
    <source>
        <dbReference type="RuleBase" id="RU000304"/>
    </source>
</evidence>
<keyword evidence="1 7" id="KW-0723">Serine/threonine-protein kinase</keyword>
<evidence type="ECO:0000259" key="8">
    <source>
        <dbReference type="PROSITE" id="PS50011"/>
    </source>
</evidence>
<feature type="domain" description="Protein kinase" evidence="8">
    <location>
        <begin position="1"/>
        <end position="229"/>
    </location>
</feature>
<dbReference type="EMBL" id="JAUHHV010000009">
    <property type="protein sequence ID" value="KAK1412851.1"/>
    <property type="molecule type" value="Genomic_DNA"/>
</dbReference>
<dbReference type="PROSITE" id="PS00107">
    <property type="entry name" value="PROTEIN_KINASE_ATP"/>
    <property type="match status" value="1"/>
</dbReference>